<keyword evidence="4" id="KW-1185">Reference proteome</keyword>
<dbReference type="Gene3D" id="2.60.40.10">
    <property type="entry name" value="Immunoglobulins"/>
    <property type="match status" value="1"/>
</dbReference>
<sequence>MIFWKKDGEDVYEDVELRETLPNQDGSFQKRSILKVSAEELQKHTYTCVIEHSSLEKDLVLPDSNMFLFHPEPPLMEILPPITPKV</sequence>
<gene>
    <name evidence="3" type="ORF">HF521_015008</name>
</gene>
<dbReference type="InterPro" id="IPR003597">
    <property type="entry name" value="Ig_C1-set"/>
</dbReference>
<dbReference type="InterPro" id="IPR007110">
    <property type="entry name" value="Ig-like_dom"/>
</dbReference>
<dbReference type="InterPro" id="IPR013783">
    <property type="entry name" value="Ig-like_fold"/>
</dbReference>
<dbReference type="PANTHER" id="PTHR16675:SF237">
    <property type="entry name" value="MHC CLASS I ANTIGEN TRANSCRIPT VARIANT 1-RELATED"/>
    <property type="match status" value="1"/>
</dbReference>
<evidence type="ECO:0000256" key="1">
    <source>
        <dbReference type="ARBA" id="ARBA00023180"/>
    </source>
</evidence>
<dbReference type="PROSITE" id="PS50835">
    <property type="entry name" value="IG_LIKE"/>
    <property type="match status" value="1"/>
</dbReference>
<evidence type="ECO:0000313" key="4">
    <source>
        <dbReference type="Proteomes" id="UP000606274"/>
    </source>
</evidence>
<organism evidence="3 4">
    <name type="scientific">Silurus meridionalis</name>
    <name type="common">Southern catfish</name>
    <name type="synonym">Silurus soldatovi meridionalis</name>
    <dbReference type="NCBI Taxonomy" id="175797"/>
    <lineage>
        <taxon>Eukaryota</taxon>
        <taxon>Metazoa</taxon>
        <taxon>Chordata</taxon>
        <taxon>Craniata</taxon>
        <taxon>Vertebrata</taxon>
        <taxon>Euteleostomi</taxon>
        <taxon>Actinopterygii</taxon>
        <taxon>Neopterygii</taxon>
        <taxon>Teleostei</taxon>
        <taxon>Ostariophysi</taxon>
        <taxon>Siluriformes</taxon>
        <taxon>Siluridae</taxon>
        <taxon>Silurus</taxon>
    </lineage>
</organism>
<name>A0A8T0ABE7_SILME</name>
<keyword evidence="1" id="KW-0325">Glycoprotein</keyword>
<dbReference type="Proteomes" id="UP000606274">
    <property type="component" value="Unassembled WGS sequence"/>
</dbReference>
<dbReference type="GO" id="GO:0009897">
    <property type="term" value="C:external side of plasma membrane"/>
    <property type="evidence" value="ECO:0007669"/>
    <property type="project" value="TreeGrafter"/>
</dbReference>
<dbReference type="Pfam" id="PF07654">
    <property type="entry name" value="C1-set"/>
    <property type="match status" value="1"/>
</dbReference>
<evidence type="ECO:0000313" key="3">
    <source>
        <dbReference type="EMBL" id="KAF7687780.1"/>
    </source>
</evidence>
<dbReference type="SUPFAM" id="SSF48726">
    <property type="entry name" value="Immunoglobulin"/>
    <property type="match status" value="1"/>
</dbReference>
<comment type="caution">
    <text evidence="3">The sequence shown here is derived from an EMBL/GenBank/DDBJ whole genome shotgun (WGS) entry which is preliminary data.</text>
</comment>
<dbReference type="GO" id="GO:0005615">
    <property type="term" value="C:extracellular space"/>
    <property type="evidence" value="ECO:0007669"/>
    <property type="project" value="TreeGrafter"/>
</dbReference>
<dbReference type="PANTHER" id="PTHR16675">
    <property type="entry name" value="MHC CLASS I-RELATED"/>
    <property type="match status" value="1"/>
</dbReference>
<feature type="domain" description="Ig-like" evidence="2">
    <location>
        <begin position="1"/>
        <end position="60"/>
    </location>
</feature>
<dbReference type="EMBL" id="JABFDY010000027">
    <property type="protein sequence ID" value="KAF7687780.1"/>
    <property type="molecule type" value="Genomic_DNA"/>
</dbReference>
<dbReference type="GO" id="GO:0006955">
    <property type="term" value="P:immune response"/>
    <property type="evidence" value="ECO:0007669"/>
    <property type="project" value="TreeGrafter"/>
</dbReference>
<dbReference type="AlphaFoldDB" id="A0A8T0ABE7"/>
<evidence type="ECO:0000259" key="2">
    <source>
        <dbReference type="PROSITE" id="PS50835"/>
    </source>
</evidence>
<dbReference type="InterPro" id="IPR050208">
    <property type="entry name" value="MHC_class-I_related"/>
</dbReference>
<proteinExistence type="predicted"/>
<reference evidence="3" key="1">
    <citation type="submission" date="2020-08" db="EMBL/GenBank/DDBJ databases">
        <title>Chromosome-level assembly of Southern catfish (Silurus meridionalis) provides insights into visual adaptation to the nocturnal and benthic lifestyles.</title>
        <authorList>
            <person name="Zhang Y."/>
            <person name="Wang D."/>
            <person name="Peng Z."/>
        </authorList>
    </citation>
    <scope>NUCLEOTIDE SEQUENCE</scope>
    <source>
        <strain evidence="3">SWU-2019-XX</strain>
        <tissue evidence="3">Muscle</tissue>
    </source>
</reference>
<protein>
    <recommendedName>
        <fullName evidence="2">Ig-like domain-containing protein</fullName>
    </recommendedName>
</protein>
<accession>A0A8T0ABE7</accession>
<dbReference type="InterPro" id="IPR036179">
    <property type="entry name" value="Ig-like_dom_sf"/>
</dbReference>